<comment type="subcellular location">
    <subcellularLocation>
        <location evidence="1 7">Secreted</location>
    </subcellularLocation>
</comment>
<dbReference type="PANTHER" id="PTHR11509">
    <property type="entry name" value="GLYCOPROTEIN HORMONE ALPHA CHAIN"/>
    <property type="match status" value="1"/>
</dbReference>
<dbReference type="PRINTS" id="PR00274">
    <property type="entry name" value="GLYCOHORMONE"/>
</dbReference>
<keyword evidence="7" id="KW-0732">Signal</keyword>
<evidence type="ECO:0000256" key="2">
    <source>
        <dbReference type="ARBA" id="ARBA00009128"/>
    </source>
</evidence>
<dbReference type="GO" id="GO:0005615">
    <property type="term" value="C:extracellular space"/>
    <property type="evidence" value="ECO:0007669"/>
    <property type="project" value="TreeGrafter"/>
</dbReference>
<evidence type="ECO:0000256" key="7">
    <source>
        <dbReference type="RuleBase" id="RU362129"/>
    </source>
</evidence>
<evidence type="ECO:0000256" key="4">
    <source>
        <dbReference type="ARBA" id="ARBA00022702"/>
    </source>
</evidence>
<dbReference type="GO" id="GO:0016914">
    <property type="term" value="C:follicle-stimulating hormone complex"/>
    <property type="evidence" value="ECO:0007669"/>
    <property type="project" value="TreeGrafter"/>
</dbReference>
<dbReference type="InterPro" id="IPR029034">
    <property type="entry name" value="Cystine-knot_cytokine"/>
</dbReference>
<dbReference type="PROSITE" id="PS00779">
    <property type="entry name" value="GLYCO_HORMONE_ALPHA_1"/>
    <property type="match status" value="1"/>
</dbReference>
<dbReference type="Proteomes" id="UP001460270">
    <property type="component" value="Unassembled WGS sequence"/>
</dbReference>
<comment type="similarity">
    <text evidence="2 7">Belongs to the glycoprotein hormones subunit alpha family.</text>
</comment>
<keyword evidence="9" id="KW-1185">Reference proteome</keyword>
<gene>
    <name evidence="8" type="ORF">WMY93_015185</name>
</gene>
<keyword evidence="6 7" id="KW-0325">Glycoprotein</keyword>
<evidence type="ECO:0000256" key="6">
    <source>
        <dbReference type="ARBA" id="ARBA00023180"/>
    </source>
</evidence>
<evidence type="ECO:0000256" key="5">
    <source>
        <dbReference type="ARBA" id="ARBA00023157"/>
    </source>
</evidence>
<evidence type="ECO:0000313" key="9">
    <source>
        <dbReference type="Proteomes" id="UP001460270"/>
    </source>
</evidence>
<dbReference type="GO" id="GO:0010893">
    <property type="term" value="P:positive regulation of steroid biosynthetic process"/>
    <property type="evidence" value="ECO:0007669"/>
    <property type="project" value="TreeGrafter"/>
</dbReference>
<feature type="chain" id="PRO_5043091118" description="Glycoprotein hormones alpha chain" evidence="7">
    <location>
        <begin position="24"/>
        <end position="108"/>
    </location>
</feature>
<dbReference type="EMBL" id="JBBPFD010000010">
    <property type="protein sequence ID" value="KAK7910501.1"/>
    <property type="molecule type" value="Genomic_DNA"/>
</dbReference>
<dbReference type="AlphaFoldDB" id="A0AAW0NWR4"/>
<protein>
    <recommendedName>
        <fullName evidence="7">Glycoprotein hormones alpha chain</fullName>
    </recommendedName>
</protein>
<dbReference type="GO" id="GO:0006590">
    <property type="term" value="P:thyroid hormone generation"/>
    <property type="evidence" value="ECO:0007669"/>
    <property type="project" value="TreeGrafter"/>
</dbReference>
<dbReference type="Gene3D" id="2.10.90.10">
    <property type="entry name" value="Cystine-knot cytokines"/>
    <property type="match status" value="1"/>
</dbReference>
<reference evidence="9" key="1">
    <citation type="submission" date="2024-04" db="EMBL/GenBank/DDBJ databases">
        <title>Salinicola lusitanus LLJ914,a marine bacterium isolated from the Okinawa Trough.</title>
        <authorList>
            <person name="Li J."/>
        </authorList>
    </citation>
    <scope>NUCLEOTIDE SEQUENCE [LARGE SCALE GENOMIC DNA]</scope>
</reference>
<dbReference type="Pfam" id="PF00236">
    <property type="entry name" value="Hormone_6"/>
    <property type="match status" value="1"/>
</dbReference>
<comment type="caution">
    <text evidence="8">The sequence shown here is derived from an EMBL/GenBank/DDBJ whole genome shotgun (WGS) entry which is preliminary data.</text>
</comment>
<dbReference type="InterPro" id="IPR000476">
    <property type="entry name" value="Glyco_hormone"/>
</dbReference>
<evidence type="ECO:0000256" key="3">
    <source>
        <dbReference type="ARBA" id="ARBA00022525"/>
    </source>
</evidence>
<dbReference type="SMART" id="SM00067">
    <property type="entry name" value="GHA"/>
    <property type="match status" value="1"/>
</dbReference>
<evidence type="ECO:0000313" key="8">
    <source>
        <dbReference type="EMBL" id="KAK7910501.1"/>
    </source>
</evidence>
<feature type="signal peptide" evidence="7">
    <location>
        <begin position="1"/>
        <end position="23"/>
    </location>
</feature>
<dbReference type="GO" id="GO:0016913">
    <property type="term" value="F:follicle-stimulating hormone activity"/>
    <property type="evidence" value="ECO:0007669"/>
    <property type="project" value="TreeGrafter"/>
</dbReference>
<keyword evidence="4 7" id="KW-0372">Hormone</keyword>
<dbReference type="PROSITE" id="PS50277">
    <property type="entry name" value="GLYCO_HORMONE_ALPHA_3"/>
    <property type="match status" value="1"/>
</dbReference>
<dbReference type="PANTHER" id="PTHR11509:SF0">
    <property type="entry name" value="GLYCOPROTEIN HORMONES ALPHA CHAIN"/>
    <property type="match status" value="1"/>
</dbReference>
<name>A0AAW0NWR4_9GOBI</name>
<accession>A0AAW0NWR4</accession>
<dbReference type="SUPFAM" id="SSF57501">
    <property type="entry name" value="Cystine-knot cytokines"/>
    <property type="match status" value="1"/>
</dbReference>
<proteinExistence type="inferred from homology"/>
<sequence>MDCVRAGEMLLLLWAMFFCGVESNRDDGCEECTLRRHPFLPVYQCMGCCFSRAFPTPYSSLRTMVQPKPITSQASCCVADTFYQVMIDNESVKNHTSCHCSTCKYHKY</sequence>
<keyword evidence="3 7" id="KW-0964">Secreted</keyword>
<keyword evidence="5" id="KW-1015">Disulfide bond</keyword>
<evidence type="ECO:0000256" key="1">
    <source>
        <dbReference type="ARBA" id="ARBA00004613"/>
    </source>
</evidence>
<comment type="subunit">
    <text evidence="7">Heterodimer of an alpha and a beta chain.</text>
</comment>
<dbReference type="PROSITE" id="PS00780">
    <property type="entry name" value="GLYCO_HORMONE_ALPHA_2"/>
    <property type="match status" value="1"/>
</dbReference>
<organism evidence="8 9">
    <name type="scientific">Mugilogobius chulae</name>
    <name type="common">yellowstripe goby</name>
    <dbReference type="NCBI Taxonomy" id="88201"/>
    <lineage>
        <taxon>Eukaryota</taxon>
        <taxon>Metazoa</taxon>
        <taxon>Chordata</taxon>
        <taxon>Craniata</taxon>
        <taxon>Vertebrata</taxon>
        <taxon>Euteleostomi</taxon>
        <taxon>Actinopterygii</taxon>
        <taxon>Neopterygii</taxon>
        <taxon>Teleostei</taxon>
        <taxon>Neoteleostei</taxon>
        <taxon>Acanthomorphata</taxon>
        <taxon>Gobiaria</taxon>
        <taxon>Gobiiformes</taxon>
        <taxon>Gobioidei</taxon>
        <taxon>Gobiidae</taxon>
        <taxon>Gobionellinae</taxon>
        <taxon>Mugilogobius</taxon>
    </lineage>
</organism>